<dbReference type="InterPro" id="IPR000243">
    <property type="entry name" value="Pept_T1A_subB"/>
</dbReference>
<comment type="catalytic activity">
    <reaction evidence="1">
        <text>Cleavage of peptide bonds with very broad specificity.</text>
        <dbReference type="EC" id="3.4.25.1"/>
    </reaction>
</comment>
<evidence type="ECO:0000313" key="12">
    <source>
        <dbReference type="Proteomes" id="UP000002494"/>
    </source>
</evidence>
<organism evidence="11 12">
    <name type="scientific">Rattus norvegicus</name>
    <name type="common">Rat</name>
    <dbReference type="NCBI Taxonomy" id="10116"/>
    <lineage>
        <taxon>Eukaryota</taxon>
        <taxon>Metazoa</taxon>
        <taxon>Chordata</taxon>
        <taxon>Craniata</taxon>
        <taxon>Vertebrata</taxon>
        <taxon>Euteleostomi</taxon>
        <taxon>Mammalia</taxon>
        <taxon>Eutheria</taxon>
        <taxon>Euarchontoglires</taxon>
        <taxon>Glires</taxon>
        <taxon>Rodentia</taxon>
        <taxon>Myomorpha</taxon>
        <taxon>Muroidea</taxon>
        <taxon>Muridae</taxon>
        <taxon>Murinae</taxon>
        <taxon>Rattus</taxon>
    </lineage>
</organism>
<keyword evidence="9" id="KW-0539">Nucleus</keyword>
<proteinExistence type="predicted"/>
<dbReference type="Ensembl" id="ENSRNOT00000173206.1">
    <property type="protein sequence ID" value="ENSRNOP00000107669.1"/>
    <property type="gene ID" value="ENSRNOG00000072044.1"/>
</dbReference>
<evidence type="ECO:0000256" key="8">
    <source>
        <dbReference type="ARBA" id="ARBA00022942"/>
    </source>
</evidence>
<evidence type="ECO:0000256" key="5">
    <source>
        <dbReference type="ARBA" id="ARBA00022670"/>
    </source>
</evidence>
<keyword evidence="6" id="KW-0888">Threonine protease</keyword>
<reference evidence="11" key="3">
    <citation type="submission" date="2025-09" db="UniProtKB">
        <authorList>
            <consortium name="Ensembl"/>
        </authorList>
    </citation>
    <scope>IDENTIFICATION</scope>
    <source>
        <strain evidence="11">Brown Norway</strain>
    </source>
</reference>
<dbReference type="GeneTree" id="ENSGT00940000162200"/>
<evidence type="ECO:0000256" key="10">
    <source>
        <dbReference type="SAM" id="MobiDB-lite"/>
    </source>
</evidence>
<reference evidence="11" key="1">
    <citation type="submission" date="2024-01" db="EMBL/GenBank/DDBJ databases">
        <title>GRCr8: a new rat reference genome assembly contstructed from accurate long reads and long range scaffolding.</title>
        <authorList>
            <person name="Doris P.A."/>
            <person name="Kalbfleisch T."/>
            <person name="Li K."/>
            <person name="Howe K."/>
            <person name="Wood J."/>
        </authorList>
    </citation>
    <scope>NUCLEOTIDE SEQUENCE [LARGE SCALE GENOMIC DNA]</scope>
    <source>
        <strain evidence="11">Brown Norway</strain>
    </source>
</reference>
<keyword evidence="7" id="KW-0378">Hydrolase</keyword>
<protein>
    <recommendedName>
        <fullName evidence="3">proteasome endopeptidase complex</fullName>
        <ecNumber evidence="3">3.4.25.1</ecNumber>
    </recommendedName>
</protein>
<dbReference type="EC" id="3.4.25.1" evidence="3"/>
<dbReference type="Proteomes" id="UP000002494">
    <property type="component" value="Chromosome 15"/>
</dbReference>
<feature type="region of interest" description="Disordered" evidence="10">
    <location>
        <begin position="121"/>
        <end position="146"/>
    </location>
</feature>
<evidence type="ECO:0000256" key="1">
    <source>
        <dbReference type="ARBA" id="ARBA00001198"/>
    </source>
</evidence>
<dbReference type="PROSITE" id="PS51476">
    <property type="entry name" value="PROTEASOME_BETA_2"/>
    <property type="match status" value="1"/>
</dbReference>
<dbReference type="SUPFAM" id="SSF56235">
    <property type="entry name" value="N-terminal nucleophile aminohydrolases (Ntn hydrolases)"/>
    <property type="match status" value="1"/>
</dbReference>
<keyword evidence="4" id="KW-0963">Cytoplasm</keyword>
<dbReference type="InterPro" id="IPR023333">
    <property type="entry name" value="Proteasome_suB-type"/>
</dbReference>
<keyword evidence="8" id="KW-0647">Proteasome</keyword>
<name>A0ABK0LAS0_RAT</name>
<evidence type="ECO:0000256" key="4">
    <source>
        <dbReference type="ARBA" id="ARBA00022490"/>
    </source>
</evidence>
<dbReference type="InterPro" id="IPR001353">
    <property type="entry name" value="Proteasome_sua/b"/>
</dbReference>
<evidence type="ECO:0000313" key="11">
    <source>
        <dbReference type="Ensembl" id="ENSRNOP00000107669.1"/>
    </source>
</evidence>
<evidence type="ECO:0000256" key="3">
    <source>
        <dbReference type="ARBA" id="ARBA00012039"/>
    </source>
</evidence>
<dbReference type="Pfam" id="PF00227">
    <property type="entry name" value="Proteasome"/>
    <property type="match status" value="1"/>
</dbReference>
<dbReference type="PANTHER" id="PTHR32194">
    <property type="entry name" value="METALLOPROTEASE TLDD"/>
    <property type="match status" value="1"/>
</dbReference>
<accession>A0ABK0LAS0</accession>
<dbReference type="CDD" id="cd03761">
    <property type="entry name" value="proteasome_beta_type_5"/>
    <property type="match status" value="1"/>
</dbReference>
<dbReference type="Gene3D" id="3.60.20.10">
    <property type="entry name" value="Glutamine Phosphoribosylpyrophosphate, subunit 1, domain 1"/>
    <property type="match status" value="1"/>
</dbReference>
<evidence type="ECO:0000256" key="2">
    <source>
        <dbReference type="ARBA" id="ARBA00004123"/>
    </source>
</evidence>
<evidence type="ECO:0000256" key="7">
    <source>
        <dbReference type="ARBA" id="ARBA00022801"/>
    </source>
</evidence>
<gene>
    <name evidence="11" type="primary">Psmb11</name>
</gene>
<reference evidence="11" key="2">
    <citation type="submission" date="2025-08" db="UniProtKB">
        <authorList>
            <consortium name="Ensembl"/>
        </authorList>
    </citation>
    <scope>IDENTIFICATION</scope>
    <source>
        <strain evidence="11">Brown Norway</strain>
    </source>
</reference>
<comment type="subcellular location">
    <subcellularLocation>
        <location evidence="2">Nucleus</location>
    </subcellularLocation>
</comment>
<dbReference type="InterPro" id="IPR016050">
    <property type="entry name" value="Proteasome_bsu_CS"/>
</dbReference>
<keyword evidence="12" id="KW-1185">Reference proteome</keyword>
<dbReference type="PROSITE" id="PS00854">
    <property type="entry name" value="PROTEASOME_BETA_1"/>
    <property type="match status" value="1"/>
</dbReference>
<evidence type="ECO:0000256" key="9">
    <source>
        <dbReference type="ARBA" id="ARBA00023242"/>
    </source>
</evidence>
<feature type="compositionally biased region" description="Low complexity" evidence="10">
    <location>
        <begin position="132"/>
        <end position="146"/>
    </location>
</feature>
<evidence type="ECO:0000256" key="6">
    <source>
        <dbReference type="ARBA" id="ARBA00022698"/>
    </source>
</evidence>
<dbReference type="PRINTS" id="PR00141">
    <property type="entry name" value="PROTEASOME"/>
</dbReference>
<dbReference type="InterPro" id="IPR029055">
    <property type="entry name" value="Ntn_hydrolases_N"/>
</dbReference>
<dbReference type="PANTHER" id="PTHR32194:SF15">
    <property type="entry name" value="PROTEASOME SUBUNIT BETA"/>
    <property type="match status" value="1"/>
</dbReference>
<keyword evidence="5" id="KW-0645">Protease</keyword>
<sequence>MLVPLLSHDLEAFACLTSHTTKLRRTQLSPSACIQSSMGSCWSPASTHLWGKYRMTDRRLYWGLLQVSQQWKVRLTGGVLERWEALQACPVSPWQFSEVGGDPSPANSQACSETEKKRSISSHGSLAGSGYSPASPQRPSSSPAGPGLKCCPAPSNFHSASGMALQDVCKWQAPDTHGLSLRLPQAGGWAVPRGCDPQTFLQIYGPRLAHGTTTLAFRFRHGVIAAADTRSSCGSYVACPASRKVIPVHRHLLGTTSGTSADCATWYRVLRRELRLRELREGQLPSVAGTAKLLSAMMSRYRGLDLCVATALCGWDHSGPALFYVYSDGTCLQGDVFSVGSGSPYAYGVLDRSYHYDMTVQEAYTLARCAVAHATHRDAYSGGSVDLFHVRESGWEYISRSDACVLYRELQEAQGFEQELEAKASEVLPEPATPQDARESELSVELEEVTPEDCKIIVKTETM</sequence>